<evidence type="ECO:0000313" key="2">
    <source>
        <dbReference type="Proteomes" id="UP000256899"/>
    </source>
</evidence>
<comment type="caution">
    <text evidence="1">The sequence shown here is derived from an EMBL/GenBank/DDBJ whole genome shotgun (WGS) entry which is preliminary data.</text>
</comment>
<dbReference type="AlphaFoldDB" id="A0A3E0TZ99"/>
<proteinExistence type="predicted"/>
<keyword evidence="2" id="KW-1185">Reference proteome</keyword>
<dbReference type="EMBL" id="QUOT01000001">
    <property type="protein sequence ID" value="REL29315.1"/>
    <property type="molecule type" value="Genomic_DNA"/>
</dbReference>
<name>A0A3E0TZ99_9GAMM</name>
<evidence type="ECO:0000313" key="1">
    <source>
        <dbReference type="EMBL" id="REL29315.1"/>
    </source>
</evidence>
<organism evidence="1 2">
    <name type="scientific">Thalassotalea euphylliae</name>
    <dbReference type="NCBI Taxonomy" id="1655234"/>
    <lineage>
        <taxon>Bacteria</taxon>
        <taxon>Pseudomonadati</taxon>
        <taxon>Pseudomonadota</taxon>
        <taxon>Gammaproteobacteria</taxon>
        <taxon>Alteromonadales</taxon>
        <taxon>Colwelliaceae</taxon>
        <taxon>Thalassotalea</taxon>
    </lineage>
</organism>
<gene>
    <name evidence="1" type="ORF">DXX94_00440</name>
</gene>
<accession>A0A3E0TZ99</accession>
<sequence length="88" mass="10289">MPDNLNYTFKILARDWHKRRAPNLKTVEPVTVDIPNFKQEHNHMCTMIVTYSDNSTKELIARVIHNQLAKRWTVDGMELAVEVVINEV</sequence>
<dbReference type="RefSeq" id="WP_116013148.1">
    <property type="nucleotide sequence ID" value="NZ_QUOT01000001.1"/>
</dbReference>
<dbReference type="Proteomes" id="UP000256899">
    <property type="component" value="Unassembled WGS sequence"/>
</dbReference>
<reference evidence="2" key="1">
    <citation type="submission" date="2018-08" db="EMBL/GenBank/DDBJ databases">
        <title>Thalassotalea euphylliae genome.</title>
        <authorList>
            <person name="Summers S."/>
            <person name="Rice S.A."/>
            <person name="Freckelton M.L."/>
            <person name="Nedved B.T."/>
            <person name="Hadfield M.G."/>
        </authorList>
    </citation>
    <scope>NUCLEOTIDE SEQUENCE [LARGE SCALE GENOMIC DNA]</scope>
    <source>
        <strain evidence="2">H3</strain>
    </source>
</reference>
<protein>
    <submittedName>
        <fullName evidence="1">Uncharacterized protein</fullName>
    </submittedName>
</protein>